<feature type="transmembrane region" description="Helical" evidence="9">
    <location>
        <begin position="522"/>
        <end position="544"/>
    </location>
</feature>
<dbReference type="GO" id="GO:0016887">
    <property type="term" value="F:ATP hydrolysis activity"/>
    <property type="evidence" value="ECO:0007669"/>
    <property type="project" value="InterPro"/>
</dbReference>
<evidence type="ECO:0000256" key="6">
    <source>
        <dbReference type="ARBA" id="ARBA00022989"/>
    </source>
</evidence>
<feature type="transmembrane region" description="Helical" evidence="9">
    <location>
        <begin position="414"/>
        <end position="434"/>
    </location>
</feature>
<evidence type="ECO:0000256" key="3">
    <source>
        <dbReference type="ARBA" id="ARBA00022692"/>
    </source>
</evidence>
<dbReference type="InterPro" id="IPR003439">
    <property type="entry name" value="ABC_transporter-like_ATP-bd"/>
</dbReference>
<reference evidence="11 12" key="1">
    <citation type="journal article" date="2018" name="MBio">
        <title>Comparative Genomics Reveals the Core Gene Toolbox for the Fungus-Insect Symbiosis.</title>
        <authorList>
            <person name="Wang Y."/>
            <person name="Stata M."/>
            <person name="Wang W."/>
            <person name="Stajich J.E."/>
            <person name="White M.M."/>
            <person name="Moncalvo J.M."/>
        </authorList>
    </citation>
    <scope>NUCLEOTIDE SEQUENCE [LARGE SCALE GENOMIC DNA]</scope>
    <source>
        <strain evidence="11 12">SC-DP-2</strain>
    </source>
</reference>
<dbReference type="Proteomes" id="UP000245609">
    <property type="component" value="Unassembled WGS sequence"/>
</dbReference>
<dbReference type="OrthoDB" id="66620at2759"/>
<dbReference type="PANTHER" id="PTHR48041:SF139">
    <property type="entry name" value="PROTEIN SCARLET"/>
    <property type="match status" value="1"/>
</dbReference>
<dbReference type="InterPro" id="IPR013525">
    <property type="entry name" value="ABC2_TM"/>
</dbReference>
<feature type="transmembrane region" description="Helical" evidence="9">
    <location>
        <begin position="455"/>
        <end position="475"/>
    </location>
</feature>
<evidence type="ECO:0000259" key="10">
    <source>
        <dbReference type="PROSITE" id="PS50893"/>
    </source>
</evidence>
<keyword evidence="6 9" id="KW-1133">Transmembrane helix</keyword>
<evidence type="ECO:0000256" key="5">
    <source>
        <dbReference type="ARBA" id="ARBA00022840"/>
    </source>
</evidence>
<gene>
    <name evidence="11" type="ORF">BB560_002757</name>
</gene>
<dbReference type="EMBL" id="MBFS01000336">
    <property type="protein sequence ID" value="PVV02779.1"/>
    <property type="molecule type" value="Genomic_DNA"/>
</dbReference>
<feature type="compositionally biased region" description="Basic and acidic residues" evidence="8">
    <location>
        <begin position="310"/>
        <end position="324"/>
    </location>
</feature>
<dbReference type="Pfam" id="PF00005">
    <property type="entry name" value="ABC_tran"/>
    <property type="match status" value="1"/>
</dbReference>
<evidence type="ECO:0000256" key="2">
    <source>
        <dbReference type="ARBA" id="ARBA00022448"/>
    </source>
</evidence>
<evidence type="ECO:0000256" key="9">
    <source>
        <dbReference type="SAM" id="Phobius"/>
    </source>
</evidence>
<proteinExistence type="predicted"/>
<dbReference type="InterPro" id="IPR003593">
    <property type="entry name" value="AAA+_ATPase"/>
</dbReference>
<feature type="region of interest" description="Disordered" evidence="8">
    <location>
        <begin position="305"/>
        <end position="324"/>
    </location>
</feature>
<keyword evidence="2" id="KW-0813">Transport</keyword>
<keyword evidence="12" id="KW-1185">Reference proteome</keyword>
<evidence type="ECO:0000256" key="8">
    <source>
        <dbReference type="SAM" id="MobiDB-lite"/>
    </source>
</evidence>
<dbReference type="CDD" id="cd03213">
    <property type="entry name" value="ABCG_EPDR"/>
    <property type="match status" value="1"/>
</dbReference>
<dbReference type="InterPro" id="IPR043926">
    <property type="entry name" value="ABCG_dom"/>
</dbReference>
<name>A0A2T9ZDX1_9FUNG</name>
<evidence type="ECO:0000313" key="11">
    <source>
        <dbReference type="EMBL" id="PVV02779.1"/>
    </source>
</evidence>
<dbReference type="GO" id="GO:0140359">
    <property type="term" value="F:ABC-type transporter activity"/>
    <property type="evidence" value="ECO:0007669"/>
    <property type="project" value="InterPro"/>
</dbReference>
<feature type="transmembrane region" description="Helical" evidence="9">
    <location>
        <begin position="599"/>
        <end position="621"/>
    </location>
</feature>
<keyword evidence="5" id="KW-0067">ATP-binding</keyword>
<evidence type="ECO:0000256" key="1">
    <source>
        <dbReference type="ARBA" id="ARBA00004141"/>
    </source>
</evidence>
<dbReference type="InterPro" id="IPR050352">
    <property type="entry name" value="ABCG_transporters"/>
</dbReference>
<dbReference type="AlphaFoldDB" id="A0A2T9ZDX1"/>
<evidence type="ECO:0000313" key="12">
    <source>
        <dbReference type="Proteomes" id="UP000245609"/>
    </source>
</evidence>
<dbReference type="GO" id="GO:0005524">
    <property type="term" value="F:ATP binding"/>
    <property type="evidence" value="ECO:0007669"/>
    <property type="project" value="UniProtKB-KW"/>
</dbReference>
<dbReference type="PROSITE" id="PS50893">
    <property type="entry name" value="ABC_TRANSPORTER_2"/>
    <property type="match status" value="1"/>
</dbReference>
<dbReference type="SMART" id="SM00382">
    <property type="entry name" value="AAA"/>
    <property type="match status" value="1"/>
</dbReference>
<dbReference type="PANTHER" id="PTHR48041">
    <property type="entry name" value="ABC TRANSPORTER G FAMILY MEMBER 28"/>
    <property type="match status" value="1"/>
</dbReference>
<accession>A0A2T9ZDX1</accession>
<dbReference type="Pfam" id="PF01061">
    <property type="entry name" value="ABC2_membrane"/>
    <property type="match status" value="1"/>
</dbReference>
<dbReference type="InterPro" id="IPR027417">
    <property type="entry name" value="P-loop_NTPase"/>
</dbReference>
<keyword evidence="4" id="KW-0547">Nucleotide-binding</keyword>
<dbReference type="STRING" id="133381.A0A2T9ZDX1"/>
<feature type="transmembrane region" description="Helical" evidence="9">
    <location>
        <begin position="382"/>
        <end position="402"/>
    </location>
</feature>
<evidence type="ECO:0000256" key="4">
    <source>
        <dbReference type="ARBA" id="ARBA00022741"/>
    </source>
</evidence>
<dbReference type="SUPFAM" id="SSF52540">
    <property type="entry name" value="P-loop containing nucleoside triphosphate hydrolases"/>
    <property type="match status" value="1"/>
</dbReference>
<keyword evidence="3 9" id="KW-0812">Transmembrane</keyword>
<feature type="domain" description="ABC transporter" evidence="10">
    <location>
        <begin position="27"/>
        <end position="286"/>
    </location>
</feature>
<dbReference type="Gene3D" id="3.40.50.300">
    <property type="entry name" value="P-loop containing nucleotide triphosphate hydrolases"/>
    <property type="match status" value="1"/>
</dbReference>
<feature type="transmembrane region" description="Helical" evidence="9">
    <location>
        <begin position="495"/>
        <end position="515"/>
    </location>
</feature>
<comment type="subcellular location">
    <subcellularLocation>
        <location evidence="1">Membrane</location>
        <topology evidence="1">Multi-pass membrane protein</topology>
    </subcellularLocation>
</comment>
<organism evidence="11 12">
    <name type="scientific">Smittium megazygosporum</name>
    <dbReference type="NCBI Taxonomy" id="133381"/>
    <lineage>
        <taxon>Eukaryota</taxon>
        <taxon>Fungi</taxon>
        <taxon>Fungi incertae sedis</taxon>
        <taxon>Zoopagomycota</taxon>
        <taxon>Kickxellomycotina</taxon>
        <taxon>Harpellomycetes</taxon>
        <taxon>Harpellales</taxon>
        <taxon>Legeriomycetaceae</taxon>
        <taxon>Smittium</taxon>
    </lineage>
</organism>
<protein>
    <recommendedName>
        <fullName evidence="10">ABC transporter domain-containing protein</fullName>
    </recommendedName>
</protein>
<keyword evidence="7 9" id="KW-0472">Membrane</keyword>
<sequence length="662" mass="73865">MDSTITVNDDFNRCQFSPVSAGIGADITFENLSYSVKTKSFDPSDKNKIRIFRKNKMVEKKILKNVSGTFAQGTLTAILGPSGSGKTTLLNLLSGRVTQGTIEGNIWLNGRKADEGALKYVSRYISQDDIMLPTMTVNEVVEMATKFRVENLSKSELETRVNDALRTLYLEKCKNTVIGDSINKGISGGERKRTAIAMEMATNSSILLLDEPTSGLDIFTSILVVKILKQISKSGQTVICVIHQPSSEILSMFDNVVVLSDGEMAYFGPQDKMVDYFASIGYTCPQFSNPADFIFTEVLNKPTDLETEDHESRPSEKMQKEDGKDLARSWKESSHFRDLENKINNPSLNPVTSSFFTSSIKTSQQFKILFRRSSLNMFREKLILRARILQSIIIGLVLGIVFYHSNANPPGINYLGACFFSSISMFLPVAINVLSTFSFEKQVFLREHQNGFYKLFPYFFAKILCEMPIQIISPFLFNSISYYMIGFRSPFRNFLIQYVGQLMLTLNGFALGLFVTCFFNDLAVALSVLPLVMILPIIFGGFLVNPSSIPAWIAWVQWISPIKYGFTILATNQLEGLIIDGVNVGDAQLSRLELGPFGIAGSVGFLLMFFIILLALGYFGLNRVTKKSSKLGSKSEAKKKEMLLGEPDSRFKKNLVLPNTST</sequence>
<comment type="caution">
    <text evidence="11">The sequence shown here is derived from an EMBL/GenBank/DDBJ whole genome shotgun (WGS) entry which is preliminary data.</text>
</comment>
<dbReference type="GO" id="GO:0016020">
    <property type="term" value="C:membrane"/>
    <property type="evidence" value="ECO:0007669"/>
    <property type="project" value="UniProtKB-SubCell"/>
</dbReference>
<evidence type="ECO:0000256" key="7">
    <source>
        <dbReference type="ARBA" id="ARBA00023136"/>
    </source>
</evidence>
<dbReference type="Pfam" id="PF19055">
    <property type="entry name" value="ABC2_membrane_7"/>
    <property type="match status" value="1"/>
</dbReference>